<feature type="non-terminal residue" evidence="2">
    <location>
        <position position="1"/>
    </location>
</feature>
<dbReference type="AlphaFoldDB" id="A0A834D2X7"/>
<accession>A0A834D2X7</accession>
<comment type="caution">
    <text evidence="2">The sequence shown here is derived from an EMBL/GenBank/DDBJ whole genome shotgun (WGS) entry which is preliminary data.</text>
</comment>
<name>A0A834D2X7_JUGRE</name>
<dbReference type="Proteomes" id="UP000619265">
    <property type="component" value="Unassembled WGS sequence"/>
</dbReference>
<dbReference type="EMBL" id="LIHL02000003">
    <property type="protein sequence ID" value="KAF5474125.1"/>
    <property type="molecule type" value="Genomic_DNA"/>
</dbReference>
<evidence type="ECO:0000256" key="1">
    <source>
        <dbReference type="SAM" id="MobiDB-lite"/>
    </source>
</evidence>
<reference evidence="2" key="1">
    <citation type="submission" date="2015-10" db="EMBL/GenBank/DDBJ databases">
        <authorList>
            <person name="Martinez-Garcia P.J."/>
            <person name="Crepeau M.W."/>
            <person name="Puiu D."/>
            <person name="Gonzalez-Ibeas D."/>
            <person name="Whalen J."/>
            <person name="Stevens K."/>
            <person name="Paul R."/>
            <person name="Butterfield T."/>
            <person name="Britton M."/>
            <person name="Reagan R."/>
            <person name="Chakraborty S."/>
            <person name="Walawage S.L."/>
            <person name="Vasquez-Gross H.A."/>
            <person name="Cardeno C."/>
            <person name="Famula R."/>
            <person name="Pratt K."/>
            <person name="Kuruganti S."/>
            <person name="Aradhya M.K."/>
            <person name="Leslie C.A."/>
            <person name="Dandekar A.M."/>
            <person name="Salzberg S.L."/>
            <person name="Wegrzyn J.L."/>
            <person name="Langley C.H."/>
            <person name="Neale D.B."/>
        </authorList>
    </citation>
    <scope>NUCLEOTIDE SEQUENCE</scope>
    <source>
        <tissue evidence="2">Leaves</tissue>
    </source>
</reference>
<evidence type="ECO:0000313" key="3">
    <source>
        <dbReference type="Proteomes" id="UP000619265"/>
    </source>
</evidence>
<dbReference type="Gramene" id="Jr03_04490_p3">
    <property type="protein sequence ID" value="cds.Jr03_04490_p3"/>
    <property type="gene ID" value="Jr03_04490"/>
</dbReference>
<gene>
    <name evidence="2" type="ORF">F2P56_006054</name>
</gene>
<reference evidence="2" key="2">
    <citation type="submission" date="2020-03" db="EMBL/GenBank/DDBJ databases">
        <title>Walnut 2.0.</title>
        <authorList>
            <person name="Marrano A."/>
            <person name="Britton M."/>
            <person name="Zimin A.V."/>
            <person name="Zaini P.A."/>
            <person name="Workman R."/>
            <person name="Puiu D."/>
            <person name="Bianco L."/>
            <person name="Allen B.J."/>
            <person name="Troggio M."/>
            <person name="Leslie C.A."/>
            <person name="Timp W."/>
            <person name="Dendekar A."/>
            <person name="Salzberg S.L."/>
            <person name="Neale D.B."/>
        </authorList>
    </citation>
    <scope>NUCLEOTIDE SEQUENCE</scope>
    <source>
        <tissue evidence="2">Leaves</tissue>
    </source>
</reference>
<organism evidence="2 3">
    <name type="scientific">Juglans regia</name>
    <name type="common">English walnut</name>
    <dbReference type="NCBI Taxonomy" id="51240"/>
    <lineage>
        <taxon>Eukaryota</taxon>
        <taxon>Viridiplantae</taxon>
        <taxon>Streptophyta</taxon>
        <taxon>Embryophyta</taxon>
        <taxon>Tracheophyta</taxon>
        <taxon>Spermatophyta</taxon>
        <taxon>Magnoliopsida</taxon>
        <taxon>eudicotyledons</taxon>
        <taxon>Gunneridae</taxon>
        <taxon>Pentapetalae</taxon>
        <taxon>rosids</taxon>
        <taxon>fabids</taxon>
        <taxon>Fagales</taxon>
        <taxon>Juglandaceae</taxon>
        <taxon>Juglans</taxon>
    </lineage>
</organism>
<feature type="region of interest" description="Disordered" evidence="1">
    <location>
        <begin position="1"/>
        <end position="38"/>
    </location>
</feature>
<sequence>ISLSLPEKRRGVRSLGGREGSRWEKRFDLPSPSSSLSHATLPPSIHFSPTPLLPSPFLKISPHFLIYLWAFRSLTHSPISSPSLQILSISFPETQNFSGDQSQFHYRKIRFLLDLALFPSNSQTHFADA</sequence>
<feature type="compositionally biased region" description="Basic and acidic residues" evidence="1">
    <location>
        <begin position="19"/>
        <end position="28"/>
    </location>
</feature>
<evidence type="ECO:0000313" key="2">
    <source>
        <dbReference type="EMBL" id="KAF5474125.1"/>
    </source>
</evidence>
<protein>
    <submittedName>
        <fullName evidence="2">Uncharacterized protein</fullName>
    </submittedName>
</protein>
<proteinExistence type="predicted"/>